<organism evidence="2 3">
    <name type="scientific">Halomarinibacterium sedimenti</name>
    <dbReference type="NCBI Taxonomy" id="2857106"/>
    <lineage>
        <taxon>Bacteria</taxon>
        <taxon>Pseudomonadati</taxon>
        <taxon>Bacteroidota</taxon>
        <taxon>Flavobacteriia</taxon>
        <taxon>Flavobacteriales</taxon>
        <taxon>Flavobacteriaceae</taxon>
        <taxon>Halomarinibacterium</taxon>
    </lineage>
</organism>
<evidence type="ECO:0000313" key="2">
    <source>
        <dbReference type="EMBL" id="MBW2936607.1"/>
    </source>
</evidence>
<dbReference type="AlphaFoldDB" id="A0A9X1FLM3"/>
<sequence length="96" mass="10809">MELTIADNTEKKRFETQVEGHTAIIEYIRAKDAIYLTHTEVPQALGGKGVGSALVKGVLERIEKEDLKIAPLCPFVAAYMKRHPEWKRLLAKGYNV</sequence>
<proteinExistence type="predicted"/>
<dbReference type="RefSeq" id="WP_219050422.1">
    <property type="nucleotide sequence ID" value="NZ_JAHWDP010000001.1"/>
</dbReference>
<dbReference type="InterPro" id="IPR031165">
    <property type="entry name" value="GNAT_YJDJ"/>
</dbReference>
<dbReference type="PANTHER" id="PTHR31435">
    <property type="entry name" value="PROTEIN NATD1"/>
    <property type="match status" value="1"/>
</dbReference>
<dbReference type="PANTHER" id="PTHR31435:SF10">
    <property type="entry name" value="BSR4717 PROTEIN"/>
    <property type="match status" value="1"/>
</dbReference>
<name>A0A9X1FLM3_9FLAO</name>
<dbReference type="PROSITE" id="PS51729">
    <property type="entry name" value="GNAT_YJDJ"/>
    <property type="match status" value="1"/>
</dbReference>
<dbReference type="EMBL" id="JAHWDP010000001">
    <property type="protein sequence ID" value="MBW2936607.1"/>
    <property type="molecule type" value="Genomic_DNA"/>
</dbReference>
<accession>A0A9X1FLM3</accession>
<feature type="domain" description="N-acetyltransferase" evidence="1">
    <location>
        <begin position="6"/>
        <end position="91"/>
    </location>
</feature>
<gene>
    <name evidence="2" type="ORF">KXJ69_00725</name>
</gene>
<comment type="caution">
    <text evidence="2">The sequence shown here is derived from an EMBL/GenBank/DDBJ whole genome shotgun (WGS) entry which is preliminary data.</text>
</comment>
<dbReference type="Proteomes" id="UP001138686">
    <property type="component" value="Unassembled WGS sequence"/>
</dbReference>
<protein>
    <submittedName>
        <fullName evidence="2">N-acetyltransferase</fullName>
    </submittedName>
</protein>
<keyword evidence="3" id="KW-1185">Reference proteome</keyword>
<evidence type="ECO:0000259" key="1">
    <source>
        <dbReference type="PROSITE" id="PS51729"/>
    </source>
</evidence>
<evidence type="ECO:0000313" key="3">
    <source>
        <dbReference type="Proteomes" id="UP001138686"/>
    </source>
</evidence>
<dbReference type="InterPro" id="IPR045057">
    <property type="entry name" value="Gcn5-rel_NAT"/>
</dbReference>
<dbReference type="Pfam" id="PF14542">
    <property type="entry name" value="Acetyltransf_CG"/>
    <property type="match status" value="1"/>
</dbReference>
<reference evidence="2" key="1">
    <citation type="submission" date="2021-07" db="EMBL/GenBank/DDBJ databases">
        <title>Aureisphaera sp. CAU 1614 isolated from sea sediment.</title>
        <authorList>
            <person name="Kim W."/>
        </authorList>
    </citation>
    <scope>NUCLEOTIDE SEQUENCE</scope>
    <source>
        <strain evidence="2">CAU 1614</strain>
    </source>
</reference>